<keyword evidence="1" id="KW-0472">Membrane</keyword>
<reference evidence="4 5" key="1">
    <citation type="submission" date="2015-06" db="EMBL/GenBank/DDBJ databases">
        <title>Genome sequence of Mycobacterium conceptionense strain MLE.</title>
        <authorList>
            <person name="Greninger A.L."/>
            <person name="Cunningham G."/>
            <person name="Chiu C.Y."/>
            <person name="Miller S."/>
        </authorList>
    </citation>
    <scope>NUCLEOTIDE SEQUENCE [LARGE SCALE GENOMIC DNA]</scope>
    <source>
        <strain evidence="4 5">MLE</strain>
    </source>
</reference>
<proteinExistence type="predicted"/>
<evidence type="ECO:0000313" key="5">
    <source>
        <dbReference type="Proteomes" id="UP000037594"/>
    </source>
</evidence>
<dbReference type="Proteomes" id="UP000037594">
    <property type="component" value="Unassembled WGS sequence"/>
</dbReference>
<dbReference type="InterPro" id="IPR003399">
    <property type="entry name" value="Mce/MlaD"/>
</dbReference>
<accession>A0A0J8TXZ5</accession>
<dbReference type="GO" id="GO:0005576">
    <property type="term" value="C:extracellular region"/>
    <property type="evidence" value="ECO:0007669"/>
    <property type="project" value="TreeGrafter"/>
</dbReference>
<sequence length="348" mass="37272">MIIRRALGRLSLTRPIEDYNKIAIGTVALVVMVAVVGAVALTGALNLGKTIYRAEFAQAASVREDDQVTIAGISVGHVDALTLAGDRVEMRLSIDKGVYLGSDTKAAIKLTTLLGSRYIELTPGRSGSLQGHTIPLSNTSAPYDLQTALADATTTFDQVDADQIANSLTTVSRSLDGLPQALPDALRNLKSLSRIISDRRGQIGTLLSSTDKLAATIRDQKANLGMLVLQGRDLIGEITTRRAAIERLFEGTTALAHTLSRILTDEHALNEMLDSVRDFTRMIAEHDALFRNTLQALPIAMRNIANATGSGTGIDGTFSSGPLIDSWMCAISGRAEQFGLVEYFEDCA</sequence>
<dbReference type="Pfam" id="PF11887">
    <property type="entry name" value="Mce4_CUP1"/>
    <property type="match status" value="1"/>
</dbReference>
<dbReference type="Pfam" id="PF02470">
    <property type="entry name" value="MlaD"/>
    <property type="match status" value="1"/>
</dbReference>
<gene>
    <name evidence="4" type="ORF">ACT17_30935</name>
</gene>
<keyword evidence="1" id="KW-1133">Transmembrane helix</keyword>
<dbReference type="InterPro" id="IPR005693">
    <property type="entry name" value="Mce"/>
</dbReference>
<dbReference type="AlphaFoldDB" id="A0A0J8TXZ5"/>
<dbReference type="PANTHER" id="PTHR33371:SF18">
    <property type="entry name" value="MCE-FAMILY PROTEIN MCE3C"/>
    <property type="match status" value="1"/>
</dbReference>
<dbReference type="RefSeq" id="WP_047040101.1">
    <property type="nucleotide sequence ID" value="NZ_LFOD01000051.1"/>
</dbReference>
<feature type="domain" description="Mce/MlaD" evidence="2">
    <location>
        <begin position="50"/>
        <end position="124"/>
    </location>
</feature>
<dbReference type="InterPro" id="IPR024516">
    <property type="entry name" value="Mce_C"/>
</dbReference>
<feature type="transmembrane region" description="Helical" evidence="1">
    <location>
        <begin position="21"/>
        <end position="45"/>
    </location>
</feature>
<dbReference type="InterPro" id="IPR052336">
    <property type="entry name" value="MlaD_Phospholipid_Transporter"/>
</dbReference>
<organism evidence="4 5">
    <name type="scientific">Mycolicibacterium conceptionense</name>
    <dbReference type="NCBI Taxonomy" id="451644"/>
    <lineage>
        <taxon>Bacteria</taxon>
        <taxon>Bacillati</taxon>
        <taxon>Actinomycetota</taxon>
        <taxon>Actinomycetes</taxon>
        <taxon>Mycobacteriales</taxon>
        <taxon>Mycobacteriaceae</taxon>
        <taxon>Mycolicibacterium</taxon>
    </lineage>
</organism>
<dbReference type="NCBIfam" id="TIGR00996">
    <property type="entry name" value="Mtu_fam_mce"/>
    <property type="match status" value="1"/>
</dbReference>
<keyword evidence="1" id="KW-0812">Transmembrane</keyword>
<feature type="domain" description="Mammalian cell entry C-terminal" evidence="3">
    <location>
        <begin position="130"/>
        <end position="316"/>
    </location>
</feature>
<dbReference type="EMBL" id="LFOD01000051">
    <property type="protein sequence ID" value="KMV14291.1"/>
    <property type="molecule type" value="Genomic_DNA"/>
</dbReference>
<evidence type="ECO:0000259" key="3">
    <source>
        <dbReference type="Pfam" id="PF11887"/>
    </source>
</evidence>
<dbReference type="PATRIC" id="fig|451644.5.peg.6344"/>
<name>A0A0J8TXZ5_9MYCO</name>
<comment type="caution">
    <text evidence="4">The sequence shown here is derived from an EMBL/GenBank/DDBJ whole genome shotgun (WGS) entry which is preliminary data.</text>
</comment>
<dbReference type="PANTHER" id="PTHR33371">
    <property type="entry name" value="INTERMEMBRANE PHOSPHOLIPID TRANSPORT SYSTEM BINDING PROTEIN MLAD-RELATED"/>
    <property type="match status" value="1"/>
</dbReference>
<evidence type="ECO:0000313" key="4">
    <source>
        <dbReference type="EMBL" id="KMV14291.1"/>
    </source>
</evidence>
<evidence type="ECO:0000259" key="2">
    <source>
        <dbReference type="Pfam" id="PF02470"/>
    </source>
</evidence>
<evidence type="ECO:0000256" key="1">
    <source>
        <dbReference type="SAM" id="Phobius"/>
    </source>
</evidence>
<protein>
    <submittedName>
        <fullName evidence="4">Mammalian cell entry protein</fullName>
    </submittedName>
</protein>